<comment type="caution">
    <text evidence="1">The sequence shown here is derived from an EMBL/GenBank/DDBJ whole genome shotgun (WGS) entry which is preliminary data.</text>
</comment>
<proteinExistence type="predicted"/>
<keyword evidence="2" id="KW-1185">Reference proteome</keyword>
<name>A0A401TNA9_CHIPU</name>
<feature type="non-terminal residue" evidence="1">
    <location>
        <position position="1"/>
    </location>
</feature>
<evidence type="ECO:0000313" key="1">
    <source>
        <dbReference type="EMBL" id="GCC44119.1"/>
    </source>
</evidence>
<dbReference type="Proteomes" id="UP000287033">
    <property type="component" value="Unassembled WGS sequence"/>
</dbReference>
<organism evidence="1 2">
    <name type="scientific">Chiloscyllium punctatum</name>
    <name type="common">Brownbanded bambooshark</name>
    <name type="synonym">Hemiscyllium punctatum</name>
    <dbReference type="NCBI Taxonomy" id="137246"/>
    <lineage>
        <taxon>Eukaryota</taxon>
        <taxon>Metazoa</taxon>
        <taxon>Chordata</taxon>
        <taxon>Craniata</taxon>
        <taxon>Vertebrata</taxon>
        <taxon>Chondrichthyes</taxon>
        <taxon>Elasmobranchii</taxon>
        <taxon>Galeomorphii</taxon>
        <taxon>Galeoidea</taxon>
        <taxon>Orectolobiformes</taxon>
        <taxon>Hemiscylliidae</taxon>
        <taxon>Chiloscyllium</taxon>
    </lineage>
</organism>
<dbReference type="OMA" id="FYSPCPE"/>
<dbReference type="OrthoDB" id="432528at2759"/>
<protein>
    <submittedName>
        <fullName evidence="1">Uncharacterized protein</fullName>
    </submittedName>
</protein>
<sequence length="69" mass="7865">PLPTVARYINVSLYLFYSPCPEQGMGDEFNLMDHSDLYILDFSPSLKTLCKLAVIQYSLDQSALPHDIR</sequence>
<evidence type="ECO:0000313" key="2">
    <source>
        <dbReference type="Proteomes" id="UP000287033"/>
    </source>
</evidence>
<gene>
    <name evidence="1" type="ORF">chiPu_0028055</name>
</gene>
<dbReference type="STRING" id="137246.A0A401TNA9"/>
<dbReference type="AlphaFoldDB" id="A0A401TNA9"/>
<dbReference type="EMBL" id="BEZZ01121695">
    <property type="protein sequence ID" value="GCC44119.1"/>
    <property type="molecule type" value="Genomic_DNA"/>
</dbReference>
<accession>A0A401TNA9</accession>
<reference evidence="1 2" key="1">
    <citation type="journal article" date="2018" name="Nat. Ecol. Evol.">
        <title>Shark genomes provide insights into elasmobranch evolution and the origin of vertebrates.</title>
        <authorList>
            <person name="Hara Y"/>
            <person name="Yamaguchi K"/>
            <person name="Onimaru K"/>
            <person name="Kadota M"/>
            <person name="Koyanagi M"/>
            <person name="Keeley SD"/>
            <person name="Tatsumi K"/>
            <person name="Tanaka K"/>
            <person name="Motone F"/>
            <person name="Kageyama Y"/>
            <person name="Nozu R"/>
            <person name="Adachi N"/>
            <person name="Nishimura O"/>
            <person name="Nakagawa R"/>
            <person name="Tanegashima C"/>
            <person name="Kiyatake I"/>
            <person name="Matsumoto R"/>
            <person name="Murakumo K"/>
            <person name="Nishida K"/>
            <person name="Terakita A"/>
            <person name="Kuratani S"/>
            <person name="Sato K"/>
            <person name="Hyodo S Kuraku.S."/>
        </authorList>
    </citation>
    <scope>NUCLEOTIDE SEQUENCE [LARGE SCALE GENOMIC DNA]</scope>
</reference>